<comment type="caution">
    <text evidence="2">The sequence shown here is derived from an EMBL/GenBank/DDBJ whole genome shotgun (WGS) entry which is preliminary data.</text>
</comment>
<gene>
    <name evidence="2" type="ORF">PEVE_00023318</name>
</gene>
<dbReference type="EMBL" id="CALNXI010003098">
    <property type="protein sequence ID" value="CAH3192149.1"/>
    <property type="molecule type" value="Genomic_DNA"/>
</dbReference>
<keyword evidence="3" id="KW-1185">Reference proteome</keyword>
<reference evidence="2 3" key="1">
    <citation type="submission" date="2022-05" db="EMBL/GenBank/DDBJ databases">
        <authorList>
            <consortium name="Genoscope - CEA"/>
            <person name="William W."/>
        </authorList>
    </citation>
    <scope>NUCLEOTIDE SEQUENCE [LARGE SCALE GENOMIC DNA]</scope>
</reference>
<feature type="region of interest" description="Disordered" evidence="1">
    <location>
        <begin position="60"/>
        <end position="137"/>
    </location>
</feature>
<protein>
    <submittedName>
        <fullName evidence="2">Uncharacterized protein</fullName>
    </submittedName>
</protein>
<accession>A0ABN8SQB0</accession>
<feature type="compositionally biased region" description="Basic and acidic residues" evidence="1">
    <location>
        <begin position="124"/>
        <end position="137"/>
    </location>
</feature>
<proteinExistence type="predicted"/>
<feature type="compositionally biased region" description="Basic and acidic residues" evidence="1">
    <location>
        <begin position="74"/>
        <end position="101"/>
    </location>
</feature>
<evidence type="ECO:0000256" key="1">
    <source>
        <dbReference type="SAM" id="MobiDB-lite"/>
    </source>
</evidence>
<dbReference type="Proteomes" id="UP001159427">
    <property type="component" value="Unassembled WGS sequence"/>
</dbReference>
<name>A0ABN8SQB0_9CNID</name>
<evidence type="ECO:0000313" key="3">
    <source>
        <dbReference type="Proteomes" id="UP001159427"/>
    </source>
</evidence>
<organism evidence="2 3">
    <name type="scientific">Porites evermanni</name>
    <dbReference type="NCBI Taxonomy" id="104178"/>
    <lineage>
        <taxon>Eukaryota</taxon>
        <taxon>Metazoa</taxon>
        <taxon>Cnidaria</taxon>
        <taxon>Anthozoa</taxon>
        <taxon>Hexacorallia</taxon>
        <taxon>Scleractinia</taxon>
        <taxon>Fungiina</taxon>
        <taxon>Poritidae</taxon>
        <taxon>Porites</taxon>
    </lineage>
</organism>
<sequence>METKSGVTAFKNSLWVITIADAMKRCEIEANLDEMVLESQDLNILSRYNILKNFVEERNPGEDESVNEVGIGGHNEKESKSEDGDAELTKECERKNRDKVPVKTKRCQKKAAMQSSESLASAIKDMRNAQDEQRQND</sequence>
<evidence type="ECO:0000313" key="2">
    <source>
        <dbReference type="EMBL" id="CAH3192149.1"/>
    </source>
</evidence>